<dbReference type="SUPFAM" id="SSF50475">
    <property type="entry name" value="FMN-binding split barrel"/>
    <property type="match status" value="1"/>
</dbReference>
<dbReference type="InterPro" id="IPR024747">
    <property type="entry name" value="Pyridox_Oxase-rel"/>
</dbReference>
<dbReference type="Proteomes" id="UP000016842">
    <property type="component" value="Unassembled WGS sequence"/>
</dbReference>
<dbReference type="PATRIC" id="fig|1337887.3.peg.463"/>
<dbReference type="Gene3D" id="2.30.110.10">
    <property type="entry name" value="Electron Transport, Fmn-binding Protein, Chain A"/>
    <property type="match status" value="1"/>
</dbReference>
<dbReference type="Pfam" id="PF12900">
    <property type="entry name" value="Pyridox_ox_2"/>
    <property type="match status" value="1"/>
</dbReference>
<evidence type="ECO:0000313" key="1">
    <source>
        <dbReference type="EMBL" id="ERM03392.1"/>
    </source>
</evidence>
<gene>
    <name evidence="1" type="ORF">Q644_11485</name>
</gene>
<dbReference type="AlphaFoldDB" id="U4VKK3"/>
<reference evidence="1 2" key="1">
    <citation type="journal article" date="2014" name="FEMS Microbiol. Lett.">
        <title>Genome sequencing analysis reveals virulence-related gene content of Ochrobactrum intermedium strain 229E, a urease-positive strain isolated from the human gastric niche.</title>
        <authorList>
            <person name="Kulkarni G.J."/>
            <person name="Shetty S."/>
            <person name="Dharne M.S."/>
            <person name="Shouche Y.S."/>
        </authorList>
    </citation>
    <scope>NUCLEOTIDE SEQUENCE [LARGE SCALE GENOMIC DNA]</scope>
    <source>
        <strain evidence="1 2">229E</strain>
    </source>
</reference>
<dbReference type="EMBL" id="ASXJ01000017">
    <property type="protein sequence ID" value="ERM03392.1"/>
    <property type="molecule type" value="Genomic_DNA"/>
</dbReference>
<sequence length="145" mass="16779">MMIREMSDYDIRNMIQHTQLGGRLAYVLDNRPYILPLSFRFSGGSLYCFTTEGHKTDALRKNDAVCILFDQIESRTSWRTVVLNGRYREIEREDEKNSIVALMASEPTWWEPAYTKTVAKDGHERKLAPVFFRVDIESATGHQAS</sequence>
<proteinExistence type="predicted"/>
<comment type="caution">
    <text evidence="1">The sequence shown here is derived from an EMBL/GenBank/DDBJ whole genome shotgun (WGS) entry which is preliminary data.</text>
</comment>
<evidence type="ECO:0000313" key="2">
    <source>
        <dbReference type="Proteomes" id="UP000016842"/>
    </source>
</evidence>
<organism evidence="1 2">
    <name type="scientific">Brucella intermedia 229E</name>
    <dbReference type="NCBI Taxonomy" id="1337887"/>
    <lineage>
        <taxon>Bacteria</taxon>
        <taxon>Pseudomonadati</taxon>
        <taxon>Pseudomonadota</taxon>
        <taxon>Alphaproteobacteria</taxon>
        <taxon>Hyphomicrobiales</taxon>
        <taxon>Brucellaceae</taxon>
        <taxon>Brucella/Ochrobactrum group</taxon>
        <taxon>Brucella</taxon>
    </lineage>
</organism>
<protein>
    <submittedName>
        <fullName evidence="1">Pyridoxamine 5'-phosphate oxidase</fullName>
    </submittedName>
</protein>
<accession>U4VKK3</accession>
<name>U4VKK3_9HYPH</name>
<dbReference type="InterPro" id="IPR012349">
    <property type="entry name" value="Split_barrel_FMN-bd"/>
</dbReference>